<keyword evidence="13" id="KW-0472">Membrane</keyword>
<dbReference type="Pfam" id="PF00521">
    <property type="entry name" value="DNA_topoisoIV"/>
    <property type="match status" value="1"/>
</dbReference>
<feature type="active site" description="O-(5'-phospho-DNA)-tyrosine intermediate" evidence="10">
    <location>
        <position position="540"/>
    </location>
</feature>
<evidence type="ECO:0000256" key="4">
    <source>
        <dbReference type="ARBA" id="ARBA00022741"/>
    </source>
</evidence>
<dbReference type="GO" id="GO:0000712">
    <property type="term" value="P:resolution of meiotic recombination intermediates"/>
    <property type="evidence" value="ECO:0007669"/>
    <property type="project" value="TreeGrafter"/>
</dbReference>
<evidence type="ECO:0000256" key="2">
    <source>
        <dbReference type="ARBA" id="ARBA00001946"/>
    </source>
</evidence>
<dbReference type="PROSITE" id="PS00383">
    <property type="entry name" value="TYR_PHOSPHATASE_1"/>
    <property type="match status" value="1"/>
</dbReference>
<dbReference type="SUPFAM" id="SSF56719">
    <property type="entry name" value="Type II DNA topoisomerase"/>
    <property type="match status" value="1"/>
</dbReference>
<dbReference type="SUPFAM" id="SSF52799">
    <property type="entry name" value="(Phosphotyrosine protein) phosphatases II"/>
    <property type="match status" value="1"/>
</dbReference>
<feature type="transmembrane region" description="Helical" evidence="13">
    <location>
        <begin position="50"/>
        <end position="72"/>
    </location>
</feature>
<name>A0A813JR53_POLGL</name>
<dbReference type="FunFam" id="3.90.190.10:FF:000157">
    <property type="entry name" value="Protein-tyrosine phosphatase"/>
    <property type="match status" value="1"/>
</dbReference>
<dbReference type="Gene3D" id="3.90.190.10">
    <property type="entry name" value="Protein tyrosine phosphatase superfamily"/>
    <property type="match status" value="1"/>
</dbReference>
<keyword evidence="8 10" id="KW-0238">DNA-binding</keyword>
<keyword evidence="4" id="KW-0547">Nucleotide-binding</keyword>
<dbReference type="Gene3D" id="2.120.10.90">
    <property type="entry name" value="DNA gyrase/topoisomerase IV, subunit A, C-terminal"/>
    <property type="match status" value="1"/>
</dbReference>
<evidence type="ECO:0000256" key="9">
    <source>
        <dbReference type="ARBA" id="ARBA00023235"/>
    </source>
</evidence>
<dbReference type="Proteomes" id="UP000626109">
    <property type="component" value="Unassembled WGS sequence"/>
</dbReference>
<keyword evidence="13" id="KW-0812">Transmembrane</keyword>
<evidence type="ECO:0000259" key="15">
    <source>
        <dbReference type="PROSITE" id="PS52040"/>
    </source>
</evidence>
<reference evidence="16" key="1">
    <citation type="submission" date="2021-02" db="EMBL/GenBank/DDBJ databases">
        <authorList>
            <person name="Dougan E. K."/>
            <person name="Rhodes N."/>
            <person name="Thang M."/>
            <person name="Chan C."/>
        </authorList>
    </citation>
    <scope>NUCLEOTIDE SEQUENCE</scope>
</reference>
<dbReference type="InterPro" id="IPR000387">
    <property type="entry name" value="Tyr_Pase_dom"/>
</dbReference>
<keyword evidence="11" id="KW-0175">Coiled coil</keyword>
<dbReference type="PANTHER" id="PTHR10169:SF38">
    <property type="entry name" value="DNA TOPOISOMERASE 2"/>
    <property type="match status" value="1"/>
</dbReference>
<dbReference type="InterPro" id="IPR013758">
    <property type="entry name" value="Topo_IIA_A/C_ab"/>
</dbReference>
<evidence type="ECO:0000256" key="10">
    <source>
        <dbReference type="PROSITE-ProRule" id="PRU01384"/>
    </source>
</evidence>
<comment type="cofactor">
    <cofactor evidence="2">
        <name>Mg(2+)</name>
        <dbReference type="ChEBI" id="CHEBI:18420"/>
    </cofactor>
</comment>
<feature type="domain" description="Tyrosine specific protein phosphatases" evidence="14">
    <location>
        <begin position="185"/>
        <end position="259"/>
    </location>
</feature>
<dbReference type="InterPro" id="IPR006691">
    <property type="entry name" value="GyrA/parC_rep"/>
</dbReference>
<proteinExistence type="predicted"/>
<dbReference type="SUPFAM" id="SSF101904">
    <property type="entry name" value="GyrA/ParC C-terminal domain-like"/>
    <property type="match status" value="1"/>
</dbReference>
<feature type="compositionally biased region" description="Acidic residues" evidence="12">
    <location>
        <begin position="807"/>
        <end position="818"/>
    </location>
</feature>
<dbReference type="EMBL" id="CAJNNW010026748">
    <property type="protein sequence ID" value="CAE8687447.1"/>
    <property type="molecule type" value="Genomic_DNA"/>
</dbReference>
<dbReference type="GO" id="GO:0006265">
    <property type="term" value="P:DNA topological change"/>
    <property type="evidence" value="ECO:0007669"/>
    <property type="project" value="UniProtKB-UniRule"/>
</dbReference>
<dbReference type="GO" id="GO:0005634">
    <property type="term" value="C:nucleus"/>
    <property type="evidence" value="ECO:0007669"/>
    <property type="project" value="TreeGrafter"/>
</dbReference>
<dbReference type="PROSITE" id="PS50056">
    <property type="entry name" value="TYR_PHOSPHATASE_2"/>
    <property type="match status" value="1"/>
</dbReference>
<organism evidence="16 17">
    <name type="scientific">Polarella glacialis</name>
    <name type="common">Dinoflagellate</name>
    <dbReference type="NCBI Taxonomy" id="89957"/>
    <lineage>
        <taxon>Eukaryota</taxon>
        <taxon>Sar</taxon>
        <taxon>Alveolata</taxon>
        <taxon>Dinophyceae</taxon>
        <taxon>Suessiales</taxon>
        <taxon>Suessiaceae</taxon>
        <taxon>Polarella</taxon>
    </lineage>
</organism>
<dbReference type="InterPro" id="IPR057023">
    <property type="entry name" value="PTP-SAK"/>
</dbReference>
<comment type="catalytic activity">
    <reaction evidence="1 10">
        <text>ATP-dependent breakage, passage and rejoining of double-stranded DNA.</text>
        <dbReference type="EC" id="5.6.2.2"/>
    </reaction>
</comment>
<evidence type="ECO:0000313" key="16">
    <source>
        <dbReference type="EMBL" id="CAE8687447.1"/>
    </source>
</evidence>
<dbReference type="Pfam" id="PF03989">
    <property type="entry name" value="DNA_gyraseA_C"/>
    <property type="match status" value="2"/>
</dbReference>
<evidence type="ECO:0000256" key="7">
    <source>
        <dbReference type="ARBA" id="ARBA00023029"/>
    </source>
</evidence>
<dbReference type="InterPro" id="IPR002205">
    <property type="entry name" value="Topo_IIA_dom_A"/>
</dbReference>
<dbReference type="EC" id="5.6.2.2" evidence="3"/>
<dbReference type="GO" id="GO:0000819">
    <property type="term" value="P:sister chromatid segregation"/>
    <property type="evidence" value="ECO:0007669"/>
    <property type="project" value="TreeGrafter"/>
</dbReference>
<gene>
    <name evidence="16" type="ORF">PGLA2088_LOCUS25471</name>
</gene>
<dbReference type="Gene3D" id="1.10.268.10">
    <property type="entry name" value="Topoisomerase, domain 3"/>
    <property type="match status" value="1"/>
</dbReference>
<feature type="transmembrane region" description="Helical" evidence="13">
    <location>
        <begin position="16"/>
        <end position="38"/>
    </location>
</feature>
<keyword evidence="9 10" id="KW-0413">Isomerase</keyword>
<dbReference type="AlphaFoldDB" id="A0A813JR53"/>
<dbReference type="GO" id="GO:0016791">
    <property type="term" value="F:phosphatase activity"/>
    <property type="evidence" value="ECO:0007669"/>
    <property type="project" value="UniProtKB-ARBA"/>
</dbReference>
<dbReference type="PANTHER" id="PTHR10169">
    <property type="entry name" value="DNA TOPOISOMERASE/GYRASE"/>
    <property type="match status" value="1"/>
</dbReference>
<dbReference type="InterPro" id="IPR013757">
    <property type="entry name" value="Topo_IIA_A_a_sf"/>
</dbReference>
<dbReference type="SMART" id="SM00404">
    <property type="entry name" value="PTPc_motif"/>
    <property type="match status" value="1"/>
</dbReference>
<evidence type="ECO:0000313" key="17">
    <source>
        <dbReference type="Proteomes" id="UP000626109"/>
    </source>
</evidence>
<dbReference type="Gene3D" id="3.90.199.10">
    <property type="entry name" value="Topoisomerase II, domain 5"/>
    <property type="match status" value="1"/>
</dbReference>
<dbReference type="GO" id="GO:0003918">
    <property type="term" value="F:DNA topoisomerase type II (double strand cut, ATP-hydrolyzing) activity"/>
    <property type="evidence" value="ECO:0007669"/>
    <property type="project" value="UniProtKB-EC"/>
</dbReference>
<protein>
    <recommendedName>
        <fullName evidence="3">DNA topoisomerase (ATP-hydrolyzing)</fullName>
        <ecNumber evidence="3">5.6.2.2</ecNumber>
    </recommendedName>
</protein>
<evidence type="ECO:0000256" key="1">
    <source>
        <dbReference type="ARBA" id="ARBA00000185"/>
    </source>
</evidence>
<accession>A0A813JR53</accession>
<feature type="domain" description="Topo IIA-type catalytic" evidence="15">
    <location>
        <begin position="450"/>
        <end position="671"/>
    </location>
</feature>
<dbReference type="FunFam" id="3.90.199.10:FF:000002">
    <property type="entry name" value="DNA topoisomerase 2"/>
    <property type="match status" value="1"/>
</dbReference>
<feature type="region of interest" description="Disordered" evidence="12">
    <location>
        <begin position="798"/>
        <end position="819"/>
    </location>
</feature>
<evidence type="ECO:0000256" key="12">
    <source>
        <dbReference type="SAM" id="MobiDB-lite"/>
    </source>
</evidence>
<feature type="non-terminal residue" evidence="16">
    <location>
        <position position="1"/>
    </location>
</feature>
<evidence type="ECO:0000259" key="14">
    <source>
        <dbReference type="PROSITE" id="PS50056"/>
    </source>
</evidence>
<feature type="coiled-coil region" evidence="11">
    <location>
        <begin position="686"/>
        <end position="713"/>
    </location>
</feature>
<evidence type="ECO:0000256" key="5">
    <source>
        <dbReference type="ARBA" id="ARBA00022801"/>
    </source>
</evidence>
<evidence type="ECO:0000256" key="3">
    <source>
        <dbReference type="ARBA" id="ARBA00012895"/>
    </source>
</evidence>
<dbReference type="InterPro" id="IPR035516">
    <property type="entry name" value="Gyrase/topoIV_suA_C"/>
</dbReference>
<dbReference type="InterPro" id="IPR050634">
    <property type="entry name" value="DNA_Topoisomerase_II"/>
</dbReference>
<comment type="caution">
    <text evidence="16">The sequence shown here is derived from an EMBL/GenBank/DDBJ whole genome shotgun (WGS) entry which is preliminary data.</text>
</comment>
<evidence type="ECO:0000256" key="13">
    <source>
        <dbReference type="SAM" id="Phobius"/>
    </source>
</evidence>
<dbReference type="SMART" id="SM00434">
    <property type="entry name" value="TOP4c"/>
    <property type="match status" value="1"/>
</dbReference>
<evidence type="ECO:0000256" key="8">
    <source>
        <dbReference type="ARBA" id="ARBA00023125"/>
    </source>
</evidence>
<evidence type="ECO:0000256" key="11">
    <source>
        <dbReference type="SAM" id="Coils"/>
    </source>
</evidence>
<dbReference type="GO" id="GO:0003677">
    <property type="term" value="F:DNA binding"/>
    <property type="evidence" value="ECO:0007669"/>
    <property type="project" value="UniProtKB-UniRule"/>
</dbReference>
<evidence type="ECO:0000256" key="6">
    <source>
        <dbReference type="ARBA" id="ARBA00022840"/>
    </source>
</evidence>
<dbReference type="InterPro" id="IPR003595">
    <property type="entry name" value="Tyr_Pase_cat"/>
</dbReference>
<dbReference type="PROSITE" id="PS52040">
    <property type="entry name" value="TOPO_IIA"/>
    <property type="match status" value="1"/>
</dbReference>
<dbReference type="GO" id="GO:0005524">
    <property type="term" value="F:ATP binding"/>
    <property type="evidence" value="ECO:0007669"/>
    <property type="project" value="UniProtKB-KW"/>
</dbReference>
<dbReference type="Pfam" id="PF22784">
    <property type="entry name" value="PTP-SAK"/>
    <property type="match status" value="1"/>
</dbReference>
<keyword evidence="7 10" id="KW-0799">Topoisomerase</keyword>
<keyword evidence="5" id="KW-0378">Hydrolase</keyword>
<dbReference type="InterPro" id="IPR013760">
    <property type="entry name" value="Topo_IIA-like_dom_sf"/>
</dbReference>
<dbReference type="InterPro" id="IPR016130">
    <property type="entry name" value="Tyr_Pase_AS"/>
</dbReference>
<keyword evidence="13" id="KW-1133">Transmembrane helix</keyword>
<dbReference type="InterPro" id="IPR029021">
    <property type="entry name" value="Prot-tyrosine_phosphatase-like"/>
</dbReference>
<keyword evidence="6" id="KW-0067">ATP-binding</keyword>
<sequence length="980" mass="107163">MRDDDQRTPLVRSPSLWTHPLVCLPVCLSSLFVCGLSVRATGTAGLVGEVIAWTALASSLVGCCLLGCLWLLGTPCCRDEGPKVLAGERRPEPFHADVLQVPGGGELAMSYAPGRKRGQDQRNLQDDVAAIRRKYKIDAIVTLLEERELQVMQCERMCETIEAEGMVWIYFSVRDKWVPGPLSTDSFLQQLVLPVARRLQAGQRVLVHCNGGKGRTGTLAAALLLTSMGGGSPCMTLAEAVRALRGVRPGMLRNPLQQLFLLHIRASLRMSVADDDYMFWILKDIRVGSGVPGSVAASEVASEVARALPASDVARASEAQRLDLLRLYSEELIALLNLLGCAATDVIGLGTDVAQILDVNELRLDQITDSEWDFRIFHWDATWGPTWGKFFAGAMGQVIGDMAECPTELLVPVPKPSWRTRGEAQPTISYGDFVNKELVYFAKYDVERMIPSLVDGLKPGQRKVLFGAFLKRLTGETKVAQLSGYVAEKSAYHHGETSLQGTIIGMAQTFVGTNNINLFAPCGQFGTRNQGGKDHAAARYIFTKLMPAARCVFPEEDDPVLESQTEEGQNIEPRWYCPVIPLVLVNGAEGIGVGWSTSVPNYNPRDIIANVRSHLAGDALRPMTPWYCGFKGTITPSPGEKAGRYDVMGVVTKRGISRVEITELPVRRWTQAGAMGYGYLLKMKLWNLTEERLAELERQLEKKRAELAQLRATTLGQLWEHDLLRVEKALDTQDAEEVKDARESDKLSKKAGFKEDDGLVNRQCVLVLSQSFSLIKRVRTEQWKARARGGRGQLIVRAPKKDASAGVEEEDAHEDEGPPDAISGAFACREFDALLAFTENGYVYALQALDVPLGKKMAPGVPIGDLVPGLGAGHRITAVITVPQGALKDQGDEFAVIVTANGLGKKIPLSAFRSIKPGKSSCAFTLDDGDEVRWVHRAAAKDLLVCASESGFVLCFQLTPGLSKTSLKARGKPVMRLNQE</sequence>